<protein>
    <submittedName>
        <fullName evidence="2">Uncharacterized protein</fullName>
    </submittedName>
</protein>
<keyword evidence="3" id="KW-1185">Reference proteome</keyword>
<keyword evidence="1" id="KW-0812">Transmembrane</keyword>
<keyword evidence="1" id="KW-1133">Transmembrane helix</keyword>
<gene>
    <name evidence="2" type="ORF">HBR001_LOCUS6584</name>
</gene>
<proteinExistence type="predicted"/>
<accession>A0AAV0UIR2</accession>
<keyword evidence="1" id="KW-0472">Membrane</keyword>
<dbReference type="AlphaFoldDB" id="A0AAV0UIR2"/>
<feature type="transmembrane region" description="Helical" evidence="1">
    <location>
        <begin position="75"/>
        <end position="97"/>
    </location>
</feature>
<comment type="caution">
    <text evidence="2">The sequence shown here is derived from an EMBL/GenBank/DDBJ whole genome shotgun (WGS) entry which is preliminary data.</text>
</comment>
<sequence>MALLWSAMQSLTWLLLQLLELAAYLTPTAAFLVTLTAIMIVLTMTTQALEHGVLTSVRRSKWHSTLSFDDLRRDFYCGFWLVTLFYVLASVTWIYFTDRGSNRYVYGSIFCILWWGVQLAVVVALTPMDAAIARMKTALKRTRVVAWR</sequence>
<dbReference type="EMBL" id="CANTFL010001287">
    <property type="protein sequence ID" value="CAI5735723.1"/>
    <property type="molecule type" value="Genomic_DNA"/>
</dbReference>
<organism evidence="2 3">
    <name type="scientific">Hyaloperonospora brassicae</name>
    <name type="common">Brassica downy mildew</name>
    <name type="synonym">Peronospora brassicae</name>
    <dbReference type="NCBI Taxonomy" id="162125"/>
    <lineage>
        <taxon>Eukaryota</taxon>
        <taxon>Sar</taxon>
        <taxon>Stramenopiles</taxon>
        <taxon>Oomycota</taxon>
        <taxon>Peronosporomycetes</taxon>
        <taxon>Peronosporales</taxon>
        <taxon>Peronosporaceae</taxon>
        <taxon>Hyaloperonospora</taxon>
    </lineage>
</organism>
<name>A0AAV0UIR2_HYABA</name>
<feature type="transmembrane region" description="Helical" evidence="1">
    <location>
        <begin position="31"/>
        <end position="54"/>
    </location>
</feature>
<dbReference type="Proteomes" id="UP001162031">
    <property type="component" value="Unassembled WGS sequence"/>
</dbReference>
<feature type="transmembrane region" description="Helical" evidence="1">
    <location>
        <begin position="103"/>
        <end position="126"/>
    </location>
</feature>
<evidence type="ECO:0000256" key="1">
    <source>
        <dbReference type="SAM" id="Phobius"/>
    </source>
</evidence>
<evidence type="ECO:0000313" key="2">
    <source>
        <dbReference type="EMBL" id="CAI5735723.1"/>
    </source>
</evidence>
<evidence type="ECO:0000313" key="3">
    <source>
        <dbReference type="Proteomes" id="UP001162031"/>
    </source>
</evidence>
<reference evidence="2" key="1">
    <citation type="submission" date="2022-12" db="EMBL/GenBank/DDBJ databases">
        <authorList>
            <person name="Webb A."/>
        </authorList>
    </citation>
    <scope>NUCLEOTIDE SEQUENCE</scope>
    <source>
        <strain evidence="2">Hp1</strain>
    </source>
</reference>